<name>A0A0A9CYA7_ARUDO</name>
<dbReference type="EMBL" id="GBRH01217334">
    <property type="protein sequence ID" value="JAD80561.1"/>
    <property type="molecule type" value="Transcribed_RNA"/>
</dbReference>
<evidence type="ECO:0000313" key="1">
    <source>
        <dbReference type="EMBL" id="JAD80561.1"/>
    </source>
</evidence>
<organism evidence="1">
    <name type="scientific">Arundo donax</name>
    <name type="common">Giant reed</name>
    <name type="synonym">Donax arundinaceus</name>
    <dbReference type="NCBI Taxonomy" id="35708"/>
    <lineage>
        <taxon>Eukaryota</taxon>
        <taxon>Viridiplantae</taxon>
        <taxon>Streptophyta</taxon>
        <taxon>Embryophyta</taxon>
        <taxon>Tracheophyta</taxon>
        <taxon>Spermatophyta</taxon>
        <taxon>Magnoliopsida</taxon>
        <taxon>Liliopsida</taxon>
        <taxon>Poales</taxon>
        <taxon>Poaceae</taxon>
        <taxon>PACMAD clade</taxon>
        <taxon>Arundinoideae</taxon>
        <taxon>Arundineae</taxon>
        <taxon>Arundo</taxon>
    </lineage>
</organism>
<dbReference type="AlphaFoldDB" id="A0A0A9CYA7"/>
<reference evidence="1" key="1">
    <citation type="submission" date="2014-09" db="EMBL/GenBank/DDBJ databases">
        <authorList>
            <person name="Magalhaes I.L.F."/>
            <person name="Oliveira U."/>
            <person name="Santos F.R."/>
            <person name="Vidigal T.H.D.A."/>
            <person name="Brescovit A.D."/>
            <person name="Santos A.J."/>
        </authorList>
    </citation>
    <scope>NUCLEOTIDE SEQUENCE</scope>
    <source>
        <tissue evidence="1">Shoot tissue taken approximately 20 cm above the soil surface</tissue>
    </source>
</reference>
<sequence>MLQHLLKKFDHPVDQPVLAEEINKYIECHIIQGATFLKHLGQQLLSFLPPLRTAQALQHSVVANHIGL</sequence>
<proteinExistence type="predicted"/>
<reference evidence="1" key="2">
    <citation type="journal article" date="2015" name="Data Brief">
        <title>Shoot transcriptome of the giant reed, Arundo donax.</title>
        <authorList>
            <person name="Barrero R.A."/>
            <person name="Guerrero F.D."/>
            <person name="Moolhuijzen P."/>
            <person name="Goolsby J.A."/>
            <person name="Tidwell J."/>
            <person name="Bellgard S.E."/>
            <person name="Bellgard M.I."/>
        </authorList>
    </citation>
    <scope>NUCLEOTIDE SEQUENCE</scope>
    <source>
        <tissue evidence="1">Shoot tissue taken approximately 20 cm above the soil surface</tissue>
    </source>
</reference>
<accession>A0A0A9CYA7</accession>
<protein>
    <submittedName>
        <fullName evidence="1">Uncharacterized protein</fullName>
    </submittedName>
</protein>